<dbReference type="HOGENOM" id="CLU_3103324_0_0_10"/>
<proteinExistence type="predicted"/>
<gene>
    <name evidence="1" type="ordered locus">RB2501_13889</name>
</gene>
<dbReference type="AlphaFoldDB" id="A4CKM5"/>
<dbReference type="Proteomes" id="UP000009049">
    <property type="component" value="Chromosome"/>
</dbReference>
<reference evidence="1 2" key="1">
    <citation type="journal article" date="2009" name="J. Bacteriol.">
        <title>Complete genome sequence of Robiginitalea biformata HTCC2501.</title>
        <authorList>
            <person name="Oh H.M."/>
            <person name="Giovannoni S.J."/>
            <person name="Lee K."/>
            <person name="Ferriera S."/>
            <person name="Johnson J."/>
            <person name="Cho J.C."/>
        </authorList>
    </citation>
    <scope>NUCLEOTIDE SEQUENCE [LARGE SCALE GENOMIC DNA]</scope>
    <source>
        <strain evidence="2">ATCC BAA-864 / HTCC2501 / KCTC 12146</strain>
    </source>
</reference>
<evidence type="ECO:0000313" key="2">
    <source>
        <dbReference type="Proteomes" id="UP000009049"/>
    </source>
</evidence>
<dbReference type="EMBL" id="CP001712">
    <property type="protein sequence ID" value="EAR15424.1"/>
    <property type="molecule type" value="Genomic_DNA"/>
</dbReference>
<evidence type="ECO:0000313" key="1">
    <source>
        <dbReference type="EMBL" id="EAR15424.1"/>
    </source>
</evidence>
<dbReference type="RefSeq" id="WP_015754741.1">
    <property type="nucleotide sequence ID" value="NC_013222.1"/>
</dbReference>
<dbReference type="STRING" id="313596.RB2501_13889"/>
<name>A4CKM5_ROBBH</name>
<accession>A4CKM5</accession>
<organism evidence="1 2">
    <name type="scientific">Robiginitalea biformata (strain ATCC BAA-864 / DSM 15991 / KCTC 12146 / HTCC2501)</name>
    <dbReference type="NCBI Taxonomy" id="313596"/>
    <lineage>
        <taxon>Bacteria</taxon>
        <taxon>Pseudomonadati</taxon>
        <taxon>Bacteroidota</taxon>
        <taxon>Flavobacteriia</taxon>
        <taxon>Flavobacteriales</taxon>
        <taxon>Flavobacteriaceae</taxon>
        <taxon>Robiginitalea</taxon>
    </lineage>
</organism>
<keyword evidence="2" id="KW-1185">Reference proteome</keyword>
<sequence length="51" mass="6025">MLKEDKKGPEGVFQMMLGRIMKSHYRGKFHTLELRQNDESGALLLPPYYNR</sequence>
<dbReference type="KEGG" id="rbi:RB2501_13889"/>
<protein>
    <submittedName>
        <fullName evidence="1">Uncharacterized protein</fullName>
    </submittedName>
</protein>